<dbReference type="EMBL" id="CAJVPT010060850">
    <property type="protein sequence ID" value="CAG8764387.1"/>
    <property type="molecule type" value="Genomic_DNA"/>
</dbReference>
<organism evidence="1 2">
    <name type="scientific">Acaulospora colombiana</name>
    <dbReference type="NCBI Taxonomy" id="27376"/>
    <lineage>
        <taxon>Eukaryota</taxon>
        <taxon>Fungi</taxon>
        <taxon>Fungi incertae sedis</taxon>
        <taxon>Mucoromycota</taxon>
        <taxon>Glomeromycotina</taxon>
        <taxon>Glomeromycetes</taxon>
        <taxon>Diversisporales</taxon>
        <taxon>Acaulosporaceae</taxon>
        <taxon>Acaulospora</taxon>
    </lineage>
</organism>
<accession>A0ACA9QUK8</accession>
<evidence type="ECO:0000313" key="2">
    <source>
        <dbReference type="Proteomes" id="UP000789525"/>
    </source>
</evidence>
<feature type="non-terminal residue" evidence="1">
    <location>
        <position position="1"/>
    </location>
</feature>
<name>A0ACA9QUK8_9GLOM</name>
<proteinExistence type="predicted"/>
<sequence>DPRLLNEPRAMQGHAAALNVFFKDVEDTYAHLKRRVEATRDEMKASEREQVQLVVSDPSTTISFSVPDGPPPEELVLDEELKHLDVEDVRKALQARWDIFQAFPKDLQKGLEANSLESVNKVLAKMDVSEAEEIVRLLSNSGIMDVADGGEVRDMTGKNA</sequence>
<comment type="caution">
    <text evidence="1">The sequence shown here is derived from an EMBL/GenBank/DDBJ whole genome shotgun (WGS) entry which is preliminary data.</text>
</comment>
<dbReference type="Proteomes" id="UP000789525">
    <property type="component" value="Unassembled WGS sequence"/>
</dbReference>
<reference evidence="1" key="1">
    <citation type="submission" date="2021-06" db="EMBL/GenBank/DDBJ databases">
        <authorList>
            <person name="Kallberg Y."/>
            <person name="Tangrot J."/>
            <person name="Rosling A."/>
        </authorList>
    </citation>
    <scope>NUCLEOTIDE SEQUENCE</scope>
    <source>
        <strain evidence="1">CL356</strain>
    </source>
</reference>
<protein>
    <submittedName>
        <fullName evidence="1">2958_t:CDS:1</fullName>
    </submittedName>
</protein>
<gene>
    <name evidence="1" type="ORF">ACOLOM_LOCUS13369</name>
</gene>
<keyword evidence="2" id="KW-1185">Reference proteome</keyword>
<evidence type="ECO:0000313" key="1">
    <source>
        <dbReference type="EMBL" id="CAG8764387.1"/>
    </source>
</evidence>